<evidence type="ECO:0000256" key="2">
    <source>
        <dbReference type="SAM" id="Phobius"/>
    </source>
</evidence>
<keyword evidence="4" id="KW-1185">Reference proteome</keyword>
<feature type="region of interest" description="Disordered" evidence="1">
    <location>
        <begin position="502"/>
        <end position="531"/>
    </location>
</feature>
<keyword evidence="2" id="KW-0812">Transmembrane</keyword>
<evidence type="ECO:0000313" key="4">
    <source>
        <dbReference type="Proteomes" id="UP001239462"/>
    </source>
</evidence>
<sequence>MSESVLLTDDHPVDPDDELLVAYLDNELLEEERQSVEKRLVAEPDFRQRLQLLQTGWDWLDEIPGESIDEKLVESTIELVVSDIAPGQSEQANWFTQNRRLIITVVAITIAFLVGLVATNYVRRVALERQFDDLAVAQELEAYSLGPDFKFFNELATNPRWQAMASAIEQINERSMQPERTVESLPRESITSALQSLPSDQREKLLVKWKRFQEYDEPTKHELRQTATKVNAREERDSLVKTMKIASVWLEGLSDEMRDSVRSEDASIRKPAIEEAIQYTMAELSFESGKLISETTSEQIFSWLEVLFLKRVDELPPELSRHIQKTLSSGSNNPEIFKMFAMYQMLDDPEQRGRRRFGFRSFPMGFRPGPPPPDGPPPGPPKERDGKGLGKGNDDGPRNDHRVDSDAERGDSDRGGRSGPQRLRSVTNEEYDELRSVLDDEALRTLDALTSYSTQFAGEAAVYATLRTWARESVERHIAALRNRDEKTALERYQQYDDERRFGVNRDTLDLQPPSEIRDEIFNRRRHDSRR</sequence>
<proteinExistence type="predicted"/>
<comment type="caution">
    <text evidence="3">The sequence shown here is derived from an EMBL/GenBank/DDBJ whole genome shotgun (WGS) entry which is preliminary data.</text>
</comment>
<accession>A0ABT7PJI9</accession>
<dbReference type="EMBL" id="JASZZN010000009">
    <property type="protein sequence ID" value="MDM4016671.1"/>
    <property type="molecule type" value="Genomic_DNA"/>
</dbReference>
<evidence type="ECO:0000313" key="3">
    <source>
        <dbReference type="EMBL" id="MDM4016671.1"/>
    </source>
</evidence>
<evidence type="ECO:0000256" key="1">
    <source>
        <dbReference type="SAM" id="MobiDB-lite"/>
    </source>
</evidence>
<dbReference type="Proteomes" id="UP001239462">
    <property type="component" value="Unassembled WGS sequence"/>
</dbReference>
<organism evidence="3 4">
    <name type="scientific">Roseiconus lacunae</name>
    <dbReference type="NCBI Taxonomy" id="2605694"/>
    <lineage>
        <taxon>Bacteria</taxon>
        <taxon>Pseudomonadati</taxon>
        <taxon>Planctomycetota</taxon>
        <taxon>Planctomycetia</taxon>
        <taxon>Pirellulales</taxon>
        <taxon>Pirellulaceae</taxon>
        <taxon>Roseiconus</taxon>
    </lineage>
</organism>
<gene>
    <name evidence="3" type="ORF">QTN89_14590</name>
</gene>
<feature type="transmembrane region" description="Helical" evidence="2">
    <location>
        <begin position="101"/>
        <end position="122"/>
    </location>
</feature>
<dbReference type="RefSeq" id="WP_149497325.1">
    <property type="nucleotide sequence ID" value="NZ_JAJMQV010000088.1"/>
</dbReference>
<feature type="compositionally biased region" description="Pro residues" evidence="1">
    <location>
        <begin position="368"/>
        <end position="380"/>
    </location>
</feature>
<name>A0ABT7PJI9_9BACT</name>
<keyword evidence="2" id="KW-1133">Transmembrane helix</keyword>
<keyword evidence="2" id="KW-0472">Membrane</keyword>
<protein>
    <submittedName>
        <fullName evidence="3">Uncharacterized protein</fullName>
    </submittedName>
</protein>
<feature type="compositionally biased region" description="Basic and acidic residues" evidence="1">
    <location>
        <begin position="381"/>
        <end position="416"/>
    </location>
</feature>
<reference evidence="3 4" key="1">
    <citation type="submission" date="2023-06" db="EMBL/GenBank/DDBJ databases">
        <title>Roseiconus lacunae JC819 isolated from Gulf of Mannar region, Tamil Nadu.</title>
        <authorList>
            <person name="Pk S."/>
            <person name="Ch S."/>
            <person name="Ch V.R."/>
        </authorList>
    </citation>
    <scope>NUCLEOTIDE SEQUENCE [LARGE SCALE GENOMIC DNA]</scope>
    <source>
        <strain evidence="3 4">JC819</strain>
    </source>
</reference>
<feature type="region of interest" description="Disordered" evidence="1">
    <location>
        <begin position="359"/>
        <end position="428"/>
    </location>
</feature>